<sequence>MKFLLSLLLGVFMVSGAFAGDSSFRLWSLAFPEGGRIPVKYVMPGAGGKNLSPPLKWDGEPDGTRSFAISCYDPHPVARNWVHWLAVNIPATVHSLPEGASGKSMPKGAVELVNFFGFVGYGGPMPPPGTGDHPYVFTVYALKVERLDLSGRFSIKDFEKKLAPHLLDKASITGYFGR</sequence>
<dbReference type="CDD" id="cd00865">
    <property type="entry name" value="PEBP_bact_arch"/>
    <property type="match status" value="1"/>
</dbReference>
<feature type="signal peptide" evidence="1">
    <location>
        <begin position="1"/>
        <end position="19"/>
    </location>
</feature>
<organism evidence="2">
    <name type="scientific">Thermosulfidibacter takaii</name>
    <dbReference type="NCBI Taxonomy" id="412593"/>
    <lineage>
        <taxon>Bacteria</taxon>
        <taxon>Pseudomonadati</taxon>
        <taxon>Thermosulfidibacterota</taxon>
        <taxon>Thermosulfidibacteria</taxon>
        <taxon>Thermosulfidibacterales</taxon>
        <taxon>Thermosulfidibacteraceae</taxon>
    </lineage>
</organism>
<dbReference type="InterPro" id="IPR008914">
    <property type="entry name" value="PEBP"/>
</dbReference>
<dbReference type="Proteomes" id="UP000885690">
    <property type="component" value="Unassembled WGS sequence"/>
</dbReference>
<evidence type="ECO:0000313" key="2">
    <source>
        <dbReference type="EMBL" id="HDD53539.1"/>
    </source>
</evidence>
<dbReference type="SUPFAM" id="SSF49777">
    <property type="entry name" value="PEBP-like"/>
    <property type="match status" value="1"/>
</dbReference>
<gene>
    <name evidence="2" type="ORF">ENF32_05680</name>
</gene>
<dbReference type="NCBIfam" id="TIGR00481">
    <property type="entry name" value="YbhB/YbcL family Raf kinase inhibitor-like protein"/>
    <property type="match status" value="1"/>
</dbReference>
<evidence type="ECO:0000256" key="1">
    <source>
        <dbReference type="SAM" id="SignalP"/>
    </source>
</evidence>
<name>A0A7C0YE05_9BACT</name>
<comment type="caution">
    <text evidence="2">The sequence shown here is derived from an EMBL/GenBank/DDBJ whole genome shotgun (WGS) entry which is preliminary data.</text>
</comment>
<dbReference type="EMBL" id="DQWS01000214">
    <property type="protein sequence ID" value="HDD53539.1"/>
    <property type="molecule type" value="Genomic_DNA"/>
</dbReference>
<keyword evidence="1" id="KW-0732">Signal</keyword>
<feature type="chain" id="PRO_5028144104" evidence="1">
    <location>
        <begin position="20"/>
        <end position="178"/>
    </location>
</feature>
<dbReference type="PANTHER" id="PTHR30289:SF1">
    <property type="entry name" value="PEBP (PHOSPHATIDYLETHANOLAMINE-BINDING PROTEIN) FAMILY PROTEIN"/>
    <property type="match status" value="1"/>
</dbReference>
<dbReference type="Pfam" id="PF01161">
    <property type="entry name" value="PBP"/>
    <property type="match status" value="1"/>
</dbReference>
<proteinExistence type="predicted"/>
<dbReference type="AlphaFoldDB" id="A0A7C0YE05"/>
<accession>A0A7C0YE05</accession>
<dbReference type="InterPro" id="IPR036610">
    <property type="entry name" value="PEBP-like_sf"/>
</dbReference>
<dbReference type="Gene3D" id="3.90.280.10">
    <property type="entry name" value="PEBP-like"/>
    <property type="match status" value="1"/>
</dbReference>
<reference evidence="2" key="1">
    <citation type="journal article" date="2020" name="mSystems">
        <title>Genome- and Community-Level Interaction Insights into Carbon Utilization and Element Cycling Functions of Hydrothermarchaeota in Hydrothermal Sediment.</title>
        <authorList>
            <person name="Zhou Z."/>
            <person name="Liu Y."/>
            <person name="Xu W."/>
            <person name="Pan J."/>
            <person name="Luo Z.H."/>
            <person name="Li M."/>
        </authorList>
    </citation>
    <scope>NUCLEOTIDE SEQUENCE [LARGE SCALE GENOMIC DNA]</scope>
    <source>
        <strain evidence="2">HyVt-115</strain>
    </source>
</reference>
<dbReference type="InterPro" id="IPR005247">
    <property type="entry name" value="YbhB_YbcL/LppC-like"/>
</dbReference>
<protein>
    <submittedName>
        <fullName evidence="2">YbhB/YbcL family Raf kinase inhibitor-like protein</fullName>
    </submittedName>
</protein>
<dbReference type="PANTHER" id="PTHR30289">
    <property type="entry name" value="UNCHARACTERIZED PROTEIN YBCL-RELATED"/>
    <property type="match status" value="1"/>
</dbReference>